<dbReference type="FunFam" id="2.60.40.10:FF:000706">
    <property type="entry name" value="Hemicentin 1"/>
    <property type="match status" value="1"/>
</dbReference>
<evidence type="ECO:0000259" key="4">
    <source>
        <dbReference type="PROSITE" id="PS50835"/>
    </source>
</evidence>
<dbReference type="AlphaFoldDB" id="A0A0D9RQE8"/>
<dbReference type="Bgee" id="ENSCSAG00000014723">
    <property type="expression patterns" value="Expressed in adrenal cortex and 1 other cell type or tissue"/>
</dbReference>
<name>A0A0D9RQE8_CHLSB</name>
<sequence length="329" mass="34568">MMAPVVLTCHSTGVPAPTVSWSKAGAQLGARGNGYRVSSLGALEIGQALPIHAGRYTCSARNSAGVAHKHVFLTVQASPVVKLLPSVVRAVAEEEVLLPCEASGIPRPTITWQKEGLNIPAGVSTQVLPGRQLRIAHASPEDAGNYLCIAKNSAGSAMGKTQLVVQVPPVIENGLPDLSTTEGSHAFLPCKARGSPEPNITWDKDGQPVSGAEGKFTIQPSGELLVKNLEGGDAGTYTCTAENAVGRARRRVHLTILALPVFTTLPGDRSLHLGDRLWLRCAARGSPTPRIGWTVNDRPVTGLGLLGMGGTESQDPGRSRREGRWGDPT</sequence>
<accession>A0A0D9RQE8</accession>
<feature type="domain" description="Ig-like" evidence="4">
    <location>
        <begin position="1"/>
        <end position="74"/>
    </location>
</feature>
<feature type="domain" description="Ig-like" evidence="4">
    <location>
        <begin position="79"/>
        <end position="166"/>
    </location>
</feature>
<dbReference type="InterPro" id="IPR013783">
    <property type="entry name" value="Ig-like_fold"/>
</dbReference>
<feature type="domain" description="Ig-like" evidence="4">
    <location>
        <begin position="260"/>
        <end position="329"/>
    </location>
</feature>
<dbReference type="Pfam" id="PF13927">
    <property type="entry name" value="Ig_3"/>
    <property type="match status" value="1"/>
</dbReference>
<dbReference type="Gene3D" id="2.60.40.10">
    <property type="entry name" value="Immunoglobulins"/>
    <property type="match status" value="4"/>
</dbReference>
<reference evidence="5" key="3">
    <citation type="submission" date="2025-09" db="UniProtKB">
        <authorList>
            <consortium name="Ensembl"/>
        </authorList>
    </citation>
    <scope>IDENTIFICATION</scope>
</reference>
<feature type="region of interest" description="Disordered" evidence="3">
    <location>
        <begin position="304"/>
        <end position="329"/>
    </location>
</feature>
<dbReference type="PANTHER" id="PTHR44170:SF6">
    <property type="entry name" value="CONTACTIN"/>
    <property type="match status" value="1"/>
</dbReference>
<keyword evidence="6" id="KW-1185">Reference proteome</keyword>
<dbReference type="PANTHER" id="PTHR44170">
    <property type="entry name" value="PROTEIN SIDEKICK"/>
    <property type="match status" value="1"/>
</dbReference>
<dbReference type="GO" id="GO:0016020">
    <property type="term" value="C:membrane"/>
    <property type="evidence" value="ECO:0007669"/>
    <property type="project" value="UniProtKB-SubCell"/>
</dbReference>
<dbReference type="InterPro" id="IPR003599">
    <property type="entry name" value="Ig_sub"/>
</dbReference>
<dbReference type="eggNOG" id="KOG4475">
    <property type="taxonomic scope" value="Eukaryota"/>
</dbReference>
<dbReference type="Ensembl" id="ENSCSAT00000012815.1">
    <property type="protein sequence ID" value="ENSCSAP00000010837.1"/>
    <property type="gene ID" value="ENSCSAG00000014723.1"/>
</dbReference>
<dbReference type="FunFam" id="2.60.40.10:FF:000186">
    <property type="entry name" value="Hemicentin 1"/>
    <property type="match status" value="2"/>
</dbReference>
<keyword evidence="1" id="KW-0677">Repeat</keyword>
<dbReference type="SMART" id="SM00408">
    <property type="entry name" value="IGc2"/>
    <property type="match status" value="3"/>
</dbReference>
<protein>
    <recommendedName>
        <fullName evidence="4">Ig-like domain-containing protein</fullName>
    </recommendedName>
</protein>
<dbReference type="InterPro" id="IPR013098">
    <property type="entry name" value="Ig_I-set"/>
</dbReference>
<evidence type="ECO:0000256" key="1">
    <source>
        <dbReference type="ARBA" id="ARBA00022737"/>
    </source>
</evidence>
<dbReference type="InterPro" id="IPR003598">
    <property type="entry name" value="Ig_sub2"/>
</dbReference>
<dbReference type="STRING" id="60711.ENSCSAP00000010837"/>
<dbReference type="InterPro" id="IPR036179">
    <property type="entry name" value="Ig-like_dom_sf"/>
</dbReference>
<evidence type="ECO:0000313" key="6">
    <source>
        <dbReference type="Proteomes" id="UP000029965"/>
    </source>
</evidence>
<evidence type="ECO:0000256" key="3">
    <source>
        <dbReference type="SAM" id="MobiDB-lite"/>
    </source>
</evidence>
<organism evidence="5 6">
    <name type="scientific">Chlorocebus sabaeus</name>
    <name type="common">Green monkey</name>
    <name type="synonym">Simia sabaea</name>
    <dbReference type="NCBI Taxonomy" id="60711"/>
    <lineage>
        <taxon>Eukaryota</taxon>
        <taxon>Metazoa</taxon>
        <taxon>Chordata</taxon>
        <taxon>Craniata</taxon>
        <taxon>Vertebrata</taxon>
        <taxon>Euteleostomi</taxon>
        <taxon>Mammalia</taxon>
        <taxon>Eutheria</taxon>
        <taxon>Euarchontoglires</taxon>
        <taxon>Primates</taxon>
        <taxon>Haplorrhini</taxon>
        <taxon>Catarrhini</taxon>
        <taxon>Cercopithecidae</taxon>
        <taxon>Cercopithecinae</taxon>
        <taxon>Chlorocebus</taxon>
    </lineage>
</organism>
<reference evidence="5 6" key="1">
    <citation type="submission" date="2014-03" db="EMBL/GenBank/DDBJ databases">
        <authorList>
            <person name="Warren W."/>
            <person name="Wilson R.K."/>
        </authorList>
    </citation>
    <scope>NUCLEOTIDE SEQUENCE</scope>
</reference>
<reference evidence="5" key="2">
    <citation type="submission" date="2025-08" db="UniProtKB">
        <authorList>
            <consortium name="Ensembl"/>
        </authorList>
    </citation>
    <scope>IDENTIFICATION</scope>
</reference>
<keyword evidence="2" id="KW-1015">Disulfide bond</keyword>
<dbReference type="OMA" id="GEASMEY"/>
<dbReference type="SMART" id="SM00409">
    <property type="entry name" value="IG"/>
    <property type="match status" value="3"/>
</dbReference>
<evidence type="ECO:0000256" key="2">
    <source>
        <dbReference type="ARBA" id="ARBA00023157"/>
    </source>
</evidence>
<proteinExistence type="predicted"/>
<dbReference type="Proteomes" id="UP000029965">
    <property type="component" value="Chromosome 12"/>
</dbReference>
<dbReference type="GeneTree" id="ENSGT00940000162328"/>
<feature type="domain" description="Ig-like" evidence="4">
    <location>
        <begin position="168"/>
        <end position="255"/>
    </location>
</feature>
<dbReference type="InterPro" id="IPR007110">
    <property type="entry name" value="Ig-like_dom"/>
</dbReference>
<dbReference type="GO" id="GO:0098609">
    <property type="term" value="P:cell-cell adhesion"/>
    <property type="evidence" value="ECO:0007669"/>
    <property type="project" value="TreeGrafter"/>
</dbReference>
<dbReference type="Pfam" id="PF07679">
    <property type="entry name" value="I-set"/>
    <property type="match status" value="2"/>
</dbReference>
<feature type="compositionally biased region" description="Basic and acidic residues" evidence="3">
    <location>
        <begin position="315"/>
        <end position="329"/>
    </location>
</feature>
<dbReference type="EMBL" id="AQIB01140423">
    <property type="status" value="NOT_ANNOTATED_CDS"/>
    <property type="molecule type" value="Genomic_DNA"/>
</dbReference>
<evidence type="ECO:0000313" key="5">
    <source>
        <dbReference type="Ensembl" id="ENSCSAP00000010837.1"/>
    </source>
</evidence>
<dbReference type="PROSITE" id="PS50835">
    <property type="entry name" value="IG_LIKE"/>
    <property type="match status" value="4"/>
</dbReference>
<dbReference type="SUPFAM" id="SSF48726">
    <property type="entry name" value="Immunoglobulin"/>
    <property type="match status" value="4"/>
</dbReference>